<protein>
    <submittedName>
        <fullName evidence="1">Uncharacterized protein</fullName>
    </submittedName>
</protein>
<proteinExistence type="predicted"/>
<sequence length="91" mass="10735">IITLFFNGVWISDPHNGYRVINIQALKKIKITSDGMTYASEILDSIRINKFEYKEIPVNINYTDYSIKKGQKNLNAFKILIELIYKKLFFR</sequence>
<organism evidence="1 2">
    <name type="scientific">Candidatus Vampirococcus lugosii</name>
    <dbReference type="NCBI Taxonomy" id="2789015"/>
    <lineage>
        <taxon>Bacteria</taxon>
        <taxon>Candidatus Absconditibacteriota</taxon>
        <taxon>Vampirococcus</taxon>
    </lineage>
</organism>
<name>A0ABS5QMC8_9BACT</name>
<gene>
    <name evidence="1" type="ORF">VAMP_211n1</name>
</gene>
<feature type="non-terminal residue" evidence="1">
    <location>
        <position position="1"/>
    </location>
</feature>
<evidence type="ECO:0000313" key="2">
    <source>
        <dbReference type="Proteomes" id="UP000680365"/>
    </source>
</evidence>
<evidence type="ECO:0000313" key="1">
    <source>
        <dbReference type="EMBL" id="MBS8122234.1"/>
    </source>
</evidence>
<comment type="caution">
    <text evidence="1">The sequence shown here is derived from an EMBL/GenBank/DDBJ whole genome shotgun (WGS) entry which is preliminary data.</text>
</comment>
<dbReference type="Proteomes" id="UP000680365">
    <property type="component" value="Unassembled WGS sequence"/>
</dbReference>
<reference evidence="1 2" key="1">
    <citation type="journal article" date="2021" name="Nat. Commun.">
        <title>Reductive evolution and unique predatory mode in the CPR bacterium Vampirococcus lugosii.</title>
        <authorList>
            <person name="Moreira D."/>
            <person name="Zivanovic Y."/>
            <person name="Lopez-Archilla A.I."/>
            <person name="Iniesto M."/>
            <person name="Lopez-Garcia P."/>
        </authorList>
    </citation>
    <scope>NUCLEOTIDE SEQUENCE [LARGE SCALE GENOMIC DNA]</scope>
    <source>
        <strain evidence="1">Chiprana</strain>
    </source>
</reference>
<accession>A0ABS5QMC8</accession>
<keyword evidence="2" id="KW-1185">Reference proteome</keyword>
<dbReference type="EMBL" id="JAEDAM010000059">
    <property type="protein sequence ID" value="MBS8122234.1"/>
    <property type="molecule type" value="Genomic_DNA"/>
</dbReference>